<accession>A0A645EIV3</accession>
<sequence length="113" mass="12379">MPAFPFTQHAEGTDAHIAALHRFVAKLLQYMGDCCAGSGFSFCPCYSYYLHLLAPRAGKEPGKVIHNHSGMAEHGVVGGNGRILDHDVCPQKILRSMSAGNTHRTSKRKCFHL</sequence>
<dbReference type="EMBL" id="VSSQ01047281">
    <property type="protein sequence ID" value="MPN01260.1"/>
    <property type="molecule type" value="Genomic_DNA"/>
</dbReference>
<name>A0A645EIV3_9ZZZZ</name>
<protein>
    <submittedName>
        <fullName evidence="1">Uncharacterized protein</fullName>
    </submittedName>
</protein>
<evidence type="ECO:0000313" key="1">
    <source>
        <dbReference type="EMBL" id="MPN01260.1"/>
    </source>
</evidence>
<dbReference type="AlphaFoldDB" id="A0A645EIV3"/>
<gene>
    <name evidence="1" type="ORF">SDC9_148466</name>
</gene>
<proteinExistence type="predicted"/>
<comment type="caution">
    <text evidence="1">The sequence shown here is derived from an EMBL/GenBank/DDBJ whole genome shotgun (WGS) entry which is preliminary data.</text>
</comment>
<organism evidence="1">
    <name type="scientific">bioreactor metagenome</name>
    <dbReference type="NCBI Taxonomy" id="1076179"/>
    <lineage>
        <taxon>unclassified sequences</taxon>
        <taxon>metagenomes</taxon>
        <taxon>ecological metagenomes</taxon>
    </lineage>
</organism>
<reference evidence="1" key="1">
    <citation type="submission" date="2019-08" db="EMBL/GenBank/DDBJ databases">
        <authorList>
            <person name="Kucharzyk K."/>
            <person name="Murdoch R.W."/>
            <person name="Higgins S."/>
            <person name="Loffler F."/>
        </authorList>
    </citation>
    <scope>NUCLEOTIDE SEQUENCE</scope>
</reference>